<comment type="caution">
    <text evidence="1">The sequence shown here is derived from an EMBL/GenBank/DDBJ whole genome shotgun (WGS) entry which is preliminary data.</text>
</comment>
<accession>A0A4C2A706</accession>
<dbReference type="OrthoDB" id="2019384at2759"/>
<organism evidence="1 2">
    <name type="scientific">Eumeta variegata</name>
    <name type="common">Bagworm moth</name>
    <name type="synonym">Eumeta japonica</name>
    <dbReference type="NCBI Taxonomy" id="151549"/>
    <lineage>
        <taxon>Eukaryota</taxon>
        <taxon>Metazoa</taxon>
        <taxon>Ecdysozoa</taxon>
        <taxon>Arthropoda</taxon>
        <taxon>Hexapoda</taxon>
        <taxon>Insecta</taxon>
        <taxon>Pterygota</taxon>
        <taxon>Neoptera</taxon>
        <taxon>Endopterygota</taxon>
        <taxon>Lepidoptera</taxon>
        <taxon>Glossata</taxon>
        <taxon>Ditrysia</taxon>
        <taxon>Tineoidea</taxon>
        <taxon>Psychidae</taxon>
        <taxon>Oiketicinae</taxon>
        <taxon>Eumeta</taxon>
    </lineage>
</organism>
<protein>
    <recommendedName>
        <fullName evidence="3">Peptidase S1 domain-containing protein</fullName>
    </recommendedName>
</protein>
<dbReference type="Gene3D" id="2.40.10.10">
    <property type="entry name" value="Trypsin-like serine proteases"/>
    <property type="match status" value="1"/>
</dbReference>
<dbReference type="SUPFAM" id="SSF50494">
    <property type="entry name" value="Trypsin-like serine proteases"/>
    <property type="match status" value="1"/>
</dbReference>
<evidence type="ECO:0000313" key="1">
    <source>
        <dbReference type="EMBL" id="GBP95970.1"/>
    </source>
</evidence>
<dbReference type="EMBL" id="BGZK01002714">
    <property type="protein sequence ID" value="GBP95970.1"/>
    <property type="molecule type" value="Genomic_DNA"/>
</dbReference>
<dbReference type="InterPro" id="IPR009003">
    <property type="entry name" value="Peptidase_S1_PA"/>
</dbReference>
<dbReference type="InterPro" id="IPR043504">
    <property type="entry name" value="Peptidase_S1_PA_chymotrypsin"/>
</dbReference>
<dbReference type="AlphaFoldDB" id="A0A4C2A706"/>
<proteinExistence type="predicted"/>
<evidence type="ECO:0008006" key="3">
    <source>
        <dbReference type="Google" id="ProtNLM"/>
    </source>
</evidence>
<reference evidence="1 2" key="1">
    <citation type="journal article" date="2019" name="Commun. Biol.">
        <title>The bagworm genome reveals a unique fibroin gene that provides high tensile strength.</title>
        <authorList>
            <person name="Kono N."/>
            <person name="Nakamura H."/>
            <person name="Ohtoshi R."/>
            <person name="Tomita M."/>
            <person name="Numata K."/>
            <person name="Arakawa K."/>
        </authorList>
    </citation>
    <scope>NUCLEOTIDE SEQUENCE [LARGE SCALE GENOMIC DNA]</scope>
</reference>
<gene>
    <name evidence="1" type="ORF">EVAR_76115_1</name>
</gene>
<evidence type="ECO:0000313" key="2">
    <source>
        <dbReference type="Proteomes" id="UP000299102"/>
    </source>
</evidence>
<dbReference type="Proteomes" id="UP000299102">
    <property type="component" value="Unassembled WGS sequence"/>
</dbReference>
<name>A0A4C2A706_EUMVA</name>
<keyword evidence="2" id="KW-1185">Reference proteome</keyword>
<sequence length="154" mass="17043">MFWVPFLVPEWLERAGLSEDRKIALKGTEWTPPLCEEAPSLLLKGLVLFVGLSLSRMPSGRWPHFCGDSLPALALMILPMFGGRVLGTALCKGDSGGGLVFVKEEGQLQRHYLRGISSTAPNNNKLCNTHAIPTFTHILAHERFIKDQLNFTTV</sequence>